<keyword evidence="5 6" id="KW-0472">Membrane</keyword>
<evidence type="ECO:0000256" key="2">
    <source>
        <dbReference type="ARBA" id="ARBA00022475"/>
    </source>
</evidence>
<keyword evidence="4 6" id="KW-1133">Transmembrane helix</keyword>
<dbReference type="EMBL" id="JAULRT010000062">
    <property type="protein sequence ID" value="MDO3383748.1"/>
    <property type="molecule type" value="Genomic_DNA"/>
</dbReference>
<dbReference type="InterPro" id="IPR051791">
    <property type="entry name" value="Pra-immunoreactive"/>
</dbReference>
<evidence type="ECO:0000256" key="3">
    <source>
        <dbReference type="ARBA" id="ARBA00022692"/>
    </source>
</evidence>
<dbReference type="Proteomes" id="UP001168380">
    <property type="component" value="Unassembled WGS sequence"/>
</dbReference>
<comment type="caution">
    <text evidence="8">The sequence shown here is derived from an EMBL/GenBank/DDBJ whole genome shotgun (WGS) entry which is preliminary data.</text>
</comment>
<dbReference type="PANTHER" id="PTHR36115:SF4">
    <property type="entry name" value="MEMBRANE PROTEIN"/>
    <property type="match status" value="1"/>
</dbReference>
<evidence type="ECO:0000256" key="4">
    <source>
        <dbReference type="ARBA" id="ARBA00022989"/>
    </source>
</evidence>
<dbReference type="PANTHER" id="PTHR36115">
    <property type="entry name" value="PROLINE-RICH ANTIGEN HOMOLOG-RELATED"/>
    <property type="match status" value="1"/>
</dbReference>
<evidence type="ECO:0000256" key="1">
    <source>
        <dbReference type="ARBA" id="ARBA00004651"/>
    </source>
</evidence>
<proteinExistence type="predicted"/>
<sequence>MDNLENSNDTQTPDDEDNLASRWYRLWAALIDGLIVMVFTMPVMYLTGGFEGALEGIQPSWQYTLLMGLLGIVVFVLINGKLLAQRGQTIGKRALGIKIVTLSGELPSVKSHLLKRYAVYFLLGNVPTIGQLLSLANVLAIFGEQKRCGHDYVAGTMVVNV</sequence>
<protein>
    <submittedName>
        <fullName evidence="8">RDD family protein</fullName>
    </submittedName>
</protein>
<evidence type="ECO:0000256" key="6">
    <source>
        <dbReference type="SAM" id="Phobius"/>
    </source>
</evidence>
<evidence type="ECO:0000313" key="8">
    <source>
        <dbReference type="EMBL" id="MDO3383748.1"/>
    </source>
</evidence>
<keyword evidence="9" id="KW-1185">Reference proteome</keyword>
<evidence type="ECO:0000256" key="5">
    <source>
        <dbReference type="ARBA" id="ARBA00023136"/>
    </source>
</evidence>
<name>A0ABT8TI36_9GAMM</name>
<dbReference type="RefSeq" id="WP_302714726.1">
    <property type="nucleotide sequence ID" value="NZ_JAULRT010000062.1"/>
</dbReference>
<gene>
    <name evidence="8" type="ORF">QWI16_16315</name>
</gene>
<reference evidence="8" key="1">
    <citation type="submission" date="2023-07" db="EMBL/GenBank/DDBJ databases">
        <title>Gilvimarinus algae sp. nov., isolated from the surface of Kelp.</title>
        <authorList>
            <person name="Sun Y.Y."/>
            <person name="Gong Y."/>
            <person name="Du Z.J."/>
        </authorList>
    </citation>
    <scope>NUCLEOTIDE SEQUENCE</scope>
    <source>
        <strain evidence="8">SDUM040014</strain>
    </source>
</reference>
<feature type="transmembrane region" description="Helical" evidence="6">
    <location>
        <begin position="26"/>
        <end position="45"/>
    </location>
</feature>
<dbReference type="Pfam" id="PF06271">
    <property type="entry name" value="RDD"/>
    <property type="match status" value="1"/>
</dbReference>
<dbReference type="InterPro" id="IPR010432">
    <property type="entry name" value="RDD"/>
</dbReference>
<evidence type="ECO:0000313" key="9">
    <source>
        <dbReference type="Proteomes" id="UP001168380"/>
    </source>
</evidence>
<organism evidence="8 9">
    <name type="scientific">Gilvimarinus algae</name>
    <dbReference type="NCBI Taxonomy" id="3058037"/>
    <lineage>
        <taxon>Bacteria</taxon>
        <taxon>Pseudomonadati</taxon>
        <taxon>Pseudomonadota</taxon>
        <taxon>Gammaproteobacteria</taxon>
        <taxon>Cellvibrionales</taxon>
        <taxon>Cellvibrionaceae</taxon>
        <taxon>Gilvimarinus</taxon>
    </lineage>
</organism>
<accession>A0ABT8TI36</accession>
<feature type="domain" description="RDD" evidence="7">
    <location>
        <begin position="20"/>
        <end position="155"/>
    </location>
</feature>
<keyword evidence="3 6" id="KW-0812">Transmembrane</keyword>
<comment type="subcellular location">
    <subcellularLocation>
        <location evidence="1">Cell membrane</location>
        <topology evidence="1">Multi-pass membrane protein</topology>
    </subcellularLocation>
</comment>
<evidence type="ECO:0000259" key="7">
    <source>
        <dbReference type="Pfam" id="PF06271"/>
    </source>
</evidence>
<keyword evidence="2" id="KW-1003">Cell membrane</keyword>
<feature type="transmembrane region" description="Helical" evidence="6">
    <location>
        <begin position="65"/>
        <end position="84"/>
    </location>
</feature>
<feature type="transmembrane region" description="Helical" evidence="6">
    <location>
        <begin position="117"/>
        <end position="142"/>
    </location>
</feature>